<dbReference type="NCBIfam" id="NF001033">
    <property type="entry name" value="PRK00114.1"/>
    <property type="match status" value="1"/>
</dbReference>
<evidence type="ECO:0000256" key="2">
    <source>
        <dbReference type="ARBA" id="ARBA00022833"/>
    </source>
</evidence>
<dbReference type="PANTHER" id="PTHR30111:SF1">
    <property type="entry name" value="33 KDA CHAPERONIN"/>
    <property type="match status" value="1"/>
</dbReference>
<sequence>MTHNTTSTAKNNDLLHRFLFEEHAARGEMVTVTQTLQDMLTHHHYPEIVQSLLGELLVATSLLTATLKFEGDITVQLQGDGLINLLVINGNDKQQMRGTAKYDEEIKNLEQFDMHSLFGSGYIVITVMPKEGERYQGIVALEGESISACLEAYFAQSEQLDTKLYLFSQLHNGKMHAAGMFLQVMPGEKDEDEHFFEHISQLTRTIKPQELFDLSIEEVLHRLYHEDSVRLYTPQAVTFFCHCSEERCLSALATLGEAEIQSLLDEQPVISFNCDFCGKGYEFDAQTIKSAFNPM</sequence>
<comment type="similarity">
    <text evidence="6">Belongs to the HSP33 family.</text>
</comment>
<evidence type="ECO:0000313" key="7">
    <source>
        <dbReference type="EMBL" id="MFC0180697.1"/>
    </source>
</evidence>
<evidence type="ECO:0000256" key="5">
    <source>
        <dbReference type="ARBA" id="ARBA00023284"/>
    </source>
</evidence>
<dbReference type="InterPro" id="IPR023212">
    <property type="entry name" value="Hsp33_helix_hairpin_bin_dom_sf"/>
</dbReference>
<keyword evidence="1 6" id="KW-0963">Cytoplasm</keyword>
<dbReference type="Gene3D" id="3.55.30.10">
    <property type="entry name" value="Hsp33 domain"/>
    <property type="match status" value="1"/>
</dbReference>
<feature type="disulfide bond" description="Redox-active" evidence="6">
    <location>
        <begin position="274"/>
        <end position="277"/>
    </location>
</feature>
<keyword evidence="5 6" id="KW-0676">Redox-active center</keyword>
<proteinExistence type="inferred from homology"/>
<organism evidence="7 8">
    <name type="scientific">Thorsellia kenyensis</name>
    <dbReference type="NCBI Taxonomy" id="1549888"/>
    <lineage>
        <taxon>Bacteria</taxon>
        <taxon>Pseudomonadati</taxon>
        <taxon>Pseudomonadota</taxon>
        <taxon>Gammaproteobacteria</taxon>
        <taxon>Enterobacterales</taxon>
        <taxon>Thorselliaceae</taxon>
        <taxon>Thorsellia</taxon>
    </lineage>
</organism>
<comment type="subcellular location">
    <subcellularLocation>
        <location evidence="6">Cytoplasm</location>
    </subcellularLocation>
</comment>
<evidence type="ECO:0000313" key="8">
    <source>
        <dbReference type="Proteomes" id="UP001589758"/>
    </source>
</evidence>
<keyword evidence="2 6" id="KW-0862">Zinc</keyword>
<dbReference type="Gene3D" id="3.90.1280.10">
    <property type="entry name" value="HSP33 redox switch-like"/>
    <property type="match status" value="1"/>
</dbReference>
<gene>
    <name evidence="6 7" type="primary">hslO</name>
    <name evidence="7" type="ORF">ACFFIT_11505</name>
</gene>
<dbReference type="HAMAP" id="MF_00117">
    <property type="entry name" value="HslO"/>
    <property type="match status" value="1"/>
</dbReference>
<dbReference type="RefSeq" id="WP_385877823.1">
    <property type="nucleotide sequence ID" value="NZ_JBHLXE010000108.1"/>
</dbReference>
<dbReference type="InterPro" id="IPR000397">
    <property type="entry name" value="Heat_shock_Hsp33"/>
</dbReference>
<keyword evidence="4 6" id="KW-0143">Chaperone</keyword>
<evidence type="ECO:0000256" key="3">
    <source>
        <dbReference type="ARBA" id="ARBA00023157"/>
    </source>
</evidence>
<dbReference type="InterPro" id="IPR016153">
    <property type="entry name" value="Heat_shock_Hsp33_N"/>
</dbReference>
<name>A0ABV6CCI3_9GAMM</name>
<keyword evidence="3 6" id="KW-1015">Disulfide bond</keyword>
<dbReference type="CDD" id="cd00498">
    <property type="entry name" value="Hsp33"/>
    <property type="match status" value="1"/>
</dbReference>
<reference evidence="7 8" key="1">
    <citation type="submission" date="2024-09" db="EMBL/GenBank/DDBJ databases">
        <authorList>
            <person name="Sun Q."/>
            <person name="Mori K."/>
        </authorList>
    </citation>
    <scope>NUCLEOTIDE SEQUENCE [LARGE SCALE GENOMIC DNA]</scope>
    <source>
        <strain evidence="7 8">CCM 8545</strain>
    </source>
</reference>
<dbReference type="Proteomes" id="UP001589758">
    <property type="component" value="Unassembled WGS sequence"/>
</dbReference>
<evidence type="ECO:0000256" key="4">
    <source>
        <dbReference type="ARBA" id="ARBA00023186"/>
    </source>
</evidence>
<feature type="disulfide bond" description="Redox-active" evidence="6">
    <location>
        <begin position="241"/>
        <end position="243"/>
    </location>
</feature>
<comment type="caution">
    <text evidence="7">The sequence shown here is derived from an EMBL/GenBank/DDBJ whole genome shotgun (WGS) entry which is preliminary data.</text>
</comment>
<dbReference type="Pfam" id="PF01430">
    <property type="entry name" value="HSP33"/>
    <property type="match status" value="1"/>
</dbReference>
<dbReference type="PIRSF" id="PIRSF005261">
    <property type="entry name" value="Heat_shock_Hsp33"/>
    <property type="match status" value="1"/>
</dbReference>
<dbReference type="InterPro" id="IPR016154">
    <property type="entry name" value="Heat_shock_Hsp33_C"/>
</dbReference>
<accession>A0ABV6CCI3</accession>
<protein>
    <recommendedName>
        <fullName evidence="6">33 kDa chaperonin</fullName>
    </recommendedName>
    <alternativeName>
        <fullName evidence="6">Heat shock protein 33 homolog</fullName>
        <shortName evidence="6">HSP33</shortName>
    </alternativeName>
</protein>
<dbReference type="EMBL" id="JBHLXE010000108">
    <property type="protein sequence ID" value="MFC0180697.1"/>
    <property type="molecule type" value="Genomic_DNA"/>
</dbReference>
<dbReference type="Gene3D" id="1.10.287.480">
    <property type="entry name" value="helix hairpin bin"/>
    <property type="match status" value="1"/>
</dbReference>
<evidence type="ECO:0000256" key="6">
    <source>
        <dbReference type="HAMAP-Rule" id="MF_00117"/>
    </source>
</evidence>
<evidence type="ECO:0000256" key="1">
    <source>
        <dbReference type="ARBA" id="ARBA00022490"/>
    </source>
</evidence>
<dbReference type="SUPFAM" id="SSF64397">
    <property type="entry name" value="Hsp33 domain"/>
    <property type="match status" value="1"/>
</dbReference>
<dbReference type="SUPFAM" id="SSF118352">
    <property type="entry name" value="HSP33 redox switch-like"/>
    <property type="match status" value="1"/>
</dbReference>
<comment type="PTM">
    <text evidence="6">Under oxidizing conditions two disulfide bonds are formed involving the reactive cysteines. Under reducing conditions zinc is bound to the reactive cysteines and the protein is inactive.</text>
</comment>
<dbReference type="PANTHER" id="PTHR30111">
    <property type="entry name" value="33 KDA CHAPERONIN"/>
    <property type="match status" value="1"/>
</dbReference>
<keyword evidence="8" id="KW-1185">Reference proteome</keyword>
<comment type="function">
    <text evidence="6">Redox regulated molecular chaperone. Protects both thermally unfolding and oxidatively damaged proteins from irreversible aggregation. Plays an important role in the bacterial defense system toward oxidative stress.</text>
</comment>